<dbReference type="CDD" id="cd15482">
    <property type="entry name" value="Sialidase_non-viral"/>
    <property type="match status" value="1"/>
</dbReference>
<feature type="chain" id="PRO_5046704495" evidence="1">
    <location>
        <begin position="20"/>
        <end position="379"/>
    </location>
</feature>
<feature type="signal peptide" evidence="1">
    <location>
        <begin position="1"/>
        <end position="19"/>
    </location>
</feature>
<evidence type="ECO:0000313" key="4">
    <source>
        <dbReference type="Proteomes" id="UP001218579"/>
    </source>
</evidence>
<keyword evidence="1" id="KW-0732">Signal</keyword>
<dbReference type="PANTHER" id="PTHR43752:SF2">
    <property type="entry name" value="BNR_ASP-BOX REPEAT FAMILY PROTEIN"/>
    <property type="match status" value="1"/>
</dbReference>
<dbReference type="EMBL" id="JAQQKV010000001">
    <property type="protein sequence ID" value="MDC7675811.1"/>
    <property type="molecule type" value="Genomic_DNA"/>
</dbReference>
<comment type="caution">
    <text evidence="3">The sequence shown here is derived from an EMBL/GenBank/DDBJ whole genome shotgun (WGS) entry which is preliminary data.</text>
</comment>
<evidence type="ECO:0000313" key="3">
    <source>
        <dbReference type="EMBL" id="MDC7675811.1"/>
    </source>
</evidence>
<dbReference type="InterPro" id="IPR011040">
    <property type="entry name" value="Sialidase"/>
</dbReference>
<accession>A0ABT5HHT5</accession>
<organism evidence="3 4">
    <name type="scientific">Asticcacaulis machinosus</name>
    <dbReference type="NCBI Taxonomy" id="2984211"/>
    <lineage>
        <taxon>Bacteria</taxon>
        <taxon>Pseudomonadati</taxon>
        <taxon>Pseudomonadota</taxon>
        <taxon>Alphaproteobacteria</taxon>
        <taxon>Caulobacterales</taxon>
        <taxon>Caulobacteraceae</taxon>
        <taxon>Asticcacaulis</taxon>
    </lineage>
</organism>
<dbReference type="PANTHER" id="PTHR43752">
    <property type="entry name" value="BNR/ASP-BOX REPEAT FAMILY PROTEIN"/>
    <property type="match status" value="1"/>
</dbReference>
<gene>
    <name evidence="3" type="ORF">PQU98_06705</name>
</gene>
<dbReference type="Pfam" id="PF13088">
    <property type="entry name" value="BNR_2"/>
    <property type="match status" value="1"/>
</dbReference>
<feature type="domain" description="Sialidase" evidence="2">
    <location>
        <begin position="69"/>
        <end position="358"/>
    </location>
</feature>
<dbReference type="InterPro" id="IPR036278">
    <property type="entry name" value="Sialidase_sf"/>
</dbReference>
<proteinExistence type="predicted"/>
<dbReference type="Gene3D" id="2.120.10.10">
    <property type="match status" value="1"/>
</dbReference>
<protein>
    <submittedName>
        <fullName evidence="3">Exo-alpha-sialidase</fullName>
    </submittedName>
</protein>
<evidence type="ECO:0000256" key="1">
    <source>
        <dbReference type="SAM" id="SignalP"/>
    </source>
</evidence>
<name>A0ABT5HHT5_9CAUL</name>
<evidence type="ECO:0000259" key="2">
    <source>
        <dbReference type="Pfam" id="PF13088"/>
    </source>
</evidence>
<dbReference type="RefSeq" id="WP_272744131.1">
    <property type="nucleotide sequence ID" value="NZ_JAQQKV010000001.1"/>
</dbReference>
<dbReference type="SUPFAM" id="SSF50939">
    <property type="entry name" value="Sialidases"/>
    <property type="match status" value="1"/>
</dbReference>
<dbReference type="Proteomes" id="UP001218579">
    <property type="component" value="Unassembled WGS sequence"/>
</dbReference>
<keyword evidence="4" id="KW-1185">Reference proteome</keyword>
<sequence>MRGLWLALTLMAAPAVAEAPYTIAAGLFDPSRQNLGLARATGTETVTIFTPMSDDDKFNNGAVLYPFKGRLYAQWQSSATDEDSSDTKIMYASSADGVVWDKPKVLMPAGSGGQMHSNGGWWSDGQTLIAYINVWPTGFQSGDGGYTAYIRSSDGVNWSKPEPVTGADNQPVQGIIEQDPHALADGRIITAFHLRPGMIAAPFFTDDPLGISGWRRGQMTNLPHEGKVSRELEPSLFLRGNCAVMVFRDQASTFKQLASESCDRGQTWTQPALTNMPDARAKQSAGNLPDGTAYMVNAPNGDKLRMPLAVTLSDDGRTFTRSYLLRGGDDIEPLRFEGRYKRLGYHYPKSVVWQDHLYVVYSAHKESIALTRIPLSSLR</sequence>
<reference evidence="3 4" key="1">
    <citation type="submission" date="2023-01" db="EMBL/GenBank/DDBJ databases">
        <title>Novel species of the genus Asticcacaulis isolated from rivers.</title>
        <authorList>
            <person name="Lu H."/>
        </authorList>
    </citation>
    <scope>NUCLEOTIDE SEQUENCE [LARGE SCALE GENOMIC DNA]</scope>
    <source>
        <strain evidence="3 4">LKC15W</strain>
    </source>
</reference>